<evidence type="ECO:0000256" key="2">
    <source>
        <dbReference type="SAM" id="MobiDB-lite"/>
    </source>
</evidence>
<feature type="compositionally biased region" description="Basic and acidic residues" evidence="2">
    <location>
        <begin position="1418"/>
        <end position="1430"/>
    </location>
</feature>
<name>V6TC49_GIAIN</name>
<reference evidence="3 4" key="2">
    <citation type="journal article" date="2013" name="Genome Biol. Evol.">
        <title>Genome sequencing of Giardia lamblia genotypes A2 and B isolates (DH and GS) and comparative analysis with the genomes of genotypes A1 and E (WB and Pig).</title>
        <authorList>
            <person name="Adam R.D."/>
            <person name="Dahlstrom E.W."/>
            <person name="Martens C.A."/>
            <person name="Bruno D.P."/>
            <person name="Barbian K.D."/>
            <person name="Ricklefs S.M."/>
            <person name="Hernandez M.M."/>
            <person name="Narla N.P."/>
            <person name="Patel R.B."/>
            <person name="Porcella S.F."/>
            <person name="Nash T.E."/>
        </authorList>
    </citation>
    <scope>NUCLEOTIDE SEQUENCE [LARGE SCALE GENOMIC DNA]</scope>
    <source>
        <strain evidence="3 4">DH</strain>
    </source>
</reference>
<accession>V6TC49</accession>
<proteinExistence type="predicted"/>
<organism evidence="3 4">
    <name type="scientific">Giardia intestinalis</name>
    <name type="common">Giardia lamblia</name>
    <dbReference type="NCBI Taxonomy" id="5741"/>
    <lineage>
        <taxon>Eukaryota</taxon>
        <taxon>Metamonada</taxon>
        <taxon>Diplomonadida</taxon>
        <taxon>Hexamitidae</taxon>
        <taxon>Giardiinae</taxon>
        <taxon>Giardia</taxon>
    </lineage>
</organism>
<feature type="region of interest" description="Disordered" evidence="2">
    <location>
        <begin position="485"/>
        <end position="518"/>
    </location>
</feature>
<feature type="region of interest" description="Disordered" evidence="2">
    <location>
        <begin position="1412"/>
        <end position="1459"/>
    </location>
</feature>
<protein>
    <submittedName>
        <fullName evidence="3">Uncharacterized protein</fullName>
    </submittedName>
</protein>
<evidence type="ECO:0000256" key="1">
    <source>
        <dbReference type="SAM" id="Coils"/>
    </source>
</evidence>
<evidence type="ECO:0000313" key="4">
    <source>
        <dbReference type="Proteomes" id="UP000018320"/>
    </source>
</evidence>
<feature type="region of interest" description="Disordered" evidence="2">
    <location>
        <begin position="755"/>
        <end position="796"/>
    </location>
</feature>
<reference evidence="4" key="1">
    <citation type="submission" date="2012-02" db="EMBL/GenBank/DDBJ databases">
        <title>Genome sequencing of Giardia lamblia Genotypes A2 and B isolates (DH and GS) and comparative analysis with the genomes of Genotypes A1 and E (WB and Pig).</title>
        <authorList>
            <person name="Adam R."/>
            <person name="Dahlstrom E."/>
            <person name="Martens C."/>
            <person name="Bruno D."/>
            <person name="Barbian K."/>
            <person name="Porcella S.F."/>
            <person name="Nash T."/>
        </authorList>
    </citation>
    <scope>NUCLEOTIDE SEQUENCE</scope>
    <source>
        <strain evidence="4">DH</strain>
    </source>
</reference>
<comment type="caution">
    <text evidence="3">The sequence shown here is derived from an EMBL/GenBank/DDBJ whole genome shotgun (WGS) entry which is preliminary data.</text>
</comment>
<dbReference type="VEuPathDB" id="GiardiaDB:GL50581_2658"/>
<feature type="region of interest" description="Disordered" evidence="2">
    <location>
        <begin position="1"/>
        <end position="41"/>
    </location>
</feature>
<dbReference type="VEuPathDB" id="GiardiaDB:DHA2_150424"/>
<dbReference type="EMBL" id="AHGT01000051">
    <property type="protein sequence ID" value="ESU36274.1"/>
    <property type="molecule type" value="Genomic_DNA"/>
</dbReference>
<feature type="non-terminal residue" evidence="3">
    <location>
        <position position="1"/>
    </location>
</feature>
<gene>
    <name evidence="3" type="ORF">DHA2_150424</name>
</gene>
<feature type="coiled-coil region" evidence="1">
    <location>
        <begin position="226"/>
        <end position="271"/>
    </location>
</feature>
<feature type="compositionally biased region" description="Polar residues" evidence="2">
    <location>
        <begin position="505"/>
        <end position="518"/>
    </location>
</feature>
<dbReference type="Proteomes" id="UP000018320">
    <property type="component" value="Unassembled WGS sequence"/>
</dbReference>
<dbReference type="VEuPathDB" id="GiardiaDB:GL50803_0034023"/>
<sequence length="1798" mass="199491">VQEKMRGSSPSQYRKTGLSAQLAAPPQPLQRPEDWALPDSQSAARVNATRIPEHYWRVPKDTLTYVNGVPMRQTDADTIFPSSKPRTEAERLWLYNFSSDVLSHVTGRASYLNLNKEGDIRFILHGINLLQIFCFEISRHVACITLDKQTYPYEKLAELLVSISHSLQGLNENLTHYAANEASHAPLLSDLSNFYRYTSPGTDITNLYADVRSTTVIDTETSLALITELERRLSEEKESAKKRETELEQRIKSLESELAAQKKNSSRLELELSATKTIRTNITSTHSLGKGLSASASNLAQGSSAPGISAEDSLTDLKPHAARKPHSLNTDMITTNIYSSFAPAPAPMTQASSSIRLLPQNVTDIYGNISTMSMQRSQPRGEGAVLQRISEMPVSHNLTGQQTLGDGADYTVLRSCTGGSQRMLDRFGKREADLDHVETVPSTLEVSNCRDSSRIELHSGRTDPSQRSSAIFQTIGSLMSAQITASHRIPSRPQTAPDPEYPSLSYRSTQEIGPSVNSSIDITRLQRKNWADVTMKDTRGRTSEKFINSSGHQDVPDPTATRVLPKGLASAASKFLGAIMSLDEDDAWRLEANLTRQLTRNTLDTPLAGTYNKDLGHVLLRQSNDTQAFSLLNPICMSHEKAIGEIDLSADNFRITFRAIPEVASGQKSLFSGQVAQGWTDDYLQQYMREVDLTNTGTHSSRPLLLSGHSNSLPAVSSSLAVFNNSIESRIVEPQHTLPQPLKSAVGRHIPILSKSRYTNPEVRPKTSLKPARMSKRSSTSTSPTRHNMSTDPVAEVEADNLPPNQSAHDFITEADAFQGMIALGEKDMSPALADPSAHTVTCRTLYSKTRAELHTIYRHIYSLRSTGSDTSVADRGSEEKILLQPRYISQYTKIVDALLQTENGLQSIPFIKGPSYLESQYGQSDQKKESIMLLTRKLFCSDSIFSFTTNDNIFQALNERIATVSQQELRDVLWCDFLTQWNSLTNGITGQETKQAALISRCLENMCRKWDILPLIKLILCYKFDLHTSIRLDDLTLFKTGNKNGSSSVMQMFTHPGFFSGASKTYFMGLSKTTHLYKILKPSMRVFCAKLDSAASRTASHASIKSTTQARISVEEQKGLMHLRSIVSSIGYVLLDLRAVLGIIHELIIQRHASCELSAKKDASYNPMDRFVLEVFMHHNSMDIDRTHRALISFLLSIQVYVLCDHLSEDFGAECKDEDNQLDSLWPGSRHSPTRPLSIASHAGAMYKLNEAGESDEDETSLFDDPVLDDAPVKVRPASEALGIFQCNEFLLVFLEMLSSSDHVITEYLCYSYIVLHECSGAKYPYPFIGLDSVLLLIRKLLPELPGPYFALLNSSLKHLAVTDRCDAPVLDVGTVLRILGSQKRMVRLMLMNAVAEEYGRLLTKETIPQAGPSLEDIPRSIESGDRLIPDTTSPMTAGGRRDPTKKPKSSVKQKRENKSIDELKTSCYLDVPITYENFVTVISKTGGALFPAMTAKYYYAAMWNAAVDKAESTSTRPSTLGSGLEPGSHISSSMPSLRRIFSTLPYVAYEPFPCLFKILSRKSKLFSTQRLYYGHEVSAQHDIQALVLRYALCGDRYGHIQELRGTLKTIVYELEAPVKRLVSMLTCEANGLAYNMEPFYISARLSGSIITTTTSVSTVCSPEANKCSISSLSYTLPARRHLSAMAMQLTALYASAKLTIGDSSLPDDTLVDVISTIRELSIQMHISYQSLRPFNSSITGLLYELQDRLQGVVRCDSYLCKNVTAEEMLRETLGVDNISGPLARILGMARNSIHIQ</sequence>
<keyword evidence="1" id="KW-0175">Coiled coil</keyword>
<evidence type="ECO:0000313" key="3">
    <source>
        <dbReference type="EMBL" id="ESU36274.1"/>
    </source>
</evidence>
<dbReference type="VEuPathDB" id="GiardiaDB:QR46_0808"/>
<feature type="compositionally biased region" description="Low complexity" evidence="2">
    <location>
        <begin position="777"/>
        <end position="786"/>
    </location>
</feature>